<gene>
    <name evidence="3" type="ORF">FFZ77_06835</name>
</gene>
<evidence type="ECO:0000256" key="2">
    <source>
        <dbReference type="SAM" id="SignalP"/>
    </source>
</evidence>
<dbReference type="PROSITE" id="PS51257">
    <property type="entry name" value="PROKAR_LIPOPROTEIN"/>
    <property type="match status" value="1"/>
</dbReference>
<dbReference type="RefSeq" id="WP_153481716.1">
    <property type="nucleotide sequence ID" value="NZ_VDEQ01000069.1"/>
</dbReference>
<evidence type="ECO:0008006" key="5">
    <source>
        <dbReference type="Google" id="ProtNLM"/>
    </source>
</evidence>
<feature type="chain" id="PRO_5047464721" description="Lipoprotein" evidence="2">
    <location>
        <begin position="25"/>
        <end position="177"/>
    </location>
</feature>
<evidence type="ECO:0000313" key="4">
    <source>
        <dbReference type="Proteomes" id="UP000460558"/>
    </source>
</evidence>
<feature type="region of interest" description="Disordered" evidence="1">
    <location>
        <begin position="125"/>
        <end position="177"/>
    </location>
</feature>
<evidence type="ECO:0000313" key="3">
    <source>
        <dbReference type="EMBL" id="MQS35336.1"/>
    </source>
</evidence>
<comment type="caution">
    <text evidence="3">The sequence shown here is derived from an EMBL/GenBank/DDBJ whole genome shotgun (WGS) entry which is preliminary data.</text>
</comment>
<evidence type="ECO:0000256" key="1">
    <source>
        <dbReference type="SAM" id="MobiDB-lite"/>
    </source>
</evidence>
<dbReference type="Proteomes" id="UP000460558">
    <property type="component" value="Unassembled WGS sequence"/>
</dbReference>
<name>A0ABW9NQ88_9ACTN</name>
<dbReference type="EMBL" id="VDEQ01000069">
    <property type="protein sequence ID" value="MQS35336.1"/>
    <property type="molecule type" value="Genomic_DNA"/>
</dbReference>
<accession>A0ABW9NQ88</accession>
<keyword evidence="2" id="KW-0732">Signal</keyword>
<organism evidence="3 4">
    <name type="scientific">Streptomyces katsurahamanus</name>
    <dbReference type="NCBI Taxonomy" id="2577098"/>
    <lineage>
        <taxon>Bacteria</taxon>
        <taxon>Bacillati</taxon>
        <taxon>Actinomycetota</taxon>
        <taxon>Actinomycetes</taxon>
        <taxon>Kitasatosporales</taxon>
        <taxon>Streptomycetaceae</taxon>
        <taxon>Streptomyces</taxon>
    </lineage>
</organism>
<protein>
    <recommendedName>
        <fullName evidence="5">Lipoprotein</fullName>
    </recommendedName>
</protein>
<reference evidence="3 4" key="1">
    <citation type="submission" date="2019-06" db="EMBL/GenBank/DDBJ databases">
        <title>Comparative genomics and metabolomics analyses of clavulanic acid producing Streptomyces species provides insight into specialized metabolism and evolution of beta-lactam biosynthetic gene clusters.</title>
        <authorList>
            <person name="Moore M.A."/>
            <person name="Cruz-Morales P."/>
            <person name="Barona Gomez F."/>
            <person name="Kapil T."/>
        </authorList>
    </citation>
    <scope>NUCLEOTIDE SEQUENCE [LARGE SCALE GENOMIC DNA]</scope>
    <source>
        <strain evidence="3 4">T-272</strain>
    </source>
</reference>
<keyword evidence="4" id="KW-1185">Reference proteome</keyword>
<feature type="signal peptide" evidence="2">
    <location>
        <begin position="1"/>
        <end position="24"/>
    </location>
</feature>
<proteinExistence type="predicted"/>
<sequence length="177" mass="18696">MRTPRGRRAGRAGCALLLSLGVPIAVVSCTDTGPSGRPGTSTPVPHKTTPVEICTSLVSYWAGQALRNSTRSGIDWEQKGLSNEQFALHEEVVAAARAEERRHGRPAALELIAAQVAEKCAVRNGATGSSENWRPPEPARSSSATPHTTPHGPHDASPPPRRPRESPVASPASPPKK</sequence>